<comment type="caution">
    <text evidence="2">The sequence shown here is derived from an EMBL/GenBank/DDBJ whole genome shotgun (WGS) entry which is preliminary data.</text>
</comment>
<dbReference type="Proteomes" id="UP000823775">
    <property type="component" value="Unassembled WGS sequence"/>
</dbReference>
<name>A0ABS8TMU3_DATST</name>
<evidence type="ECO:0000313" key="3">
    <source>
        <dbReference type="Proteomes" id="UP000823775"/>
    </source>
</evidence>
<keyword evidence="3" id="KW-1185">Reference proteome</keyword>
<accession>A0ABS8TMU3</accession>
<proteinExistence type="predicted"/>
<protein>
    <recommendedName>
        <fullName evidence="4">Phylloplanin</fullName>
    </recommendedName>
</protein>
<dbReference type="PANTHER" id="PTHR34458">
    <property type="entry name" value="POLLEN OLE E 1 ALLERGEN AND EXTENSIN FAMILY PROTEIN-RELATED"/>
    <property type="match status" value="1"/>
</dbReference>
<evidence type="ECO:0000313" key="2">
    <source>
        <dbReference type="EMBL" id="MCD7472303.1"/>
    </source>
</evidence>
<feature type="signal peptide" evidence="1">
    <location>
        <begin position="1"/>
        <end position="26"/>
    </location>
</feature>
<sequence>MSMSSKLPLVCLIILVFITTSRVAHGQLPNLPIAGIQVAGLVVCSATGNLPGPGIPGVTVRISCDGATLRNVLLNSNSSPCAARINLPIAVANCTVLPSSGILQAPIMFTGNLITNTIGLIATTITGLFRII</sequence>
<evidence type="ECO:0000256" key="1">
    <source>
        <dbReference type="SAM" id="SignalP"/>
    </source>
</evidence>
<reference evidence="2 3" key="1">
    <citation type="journal article" date="2021" name="BMC Genomics">
        <title>Datura genome reveals duplications of psychoactive alkaloid biosynthetic genes and high mutation rate following tissue culture.</title>
        <authorList>
            <person name="Rajewski A."/>
            <person name="Carter-House D."/>
            <person name="Stajich J."/>
            <person name="Litt A."/>
        </authorList>
    </citation>
    <scope>NUCLEOTIDE SEQUENCE [LARGE SCALE GENOMIC DNA]</scope>
    <source>
        <strain evidence="2">AR-01</strain>
    </source>
</reference>
<organism evidence="2 3">
    <name type="scientific">Datura stramonium</name>
    <name type="common">Jimsonweed</name>
    <name type="synonym">Common thornapple</name>
    <dbReference type="NCBI Taxonomy" id="4076"/>
    <lineage>
        <taxon>Eukaryota</taxon>
        <taxon>Viridiplantae</taxon>
        <taxon>Streptophyta</taxon>
        <taxon>Embryophyta</taxon>
        <taxon>Tracheophyta</taxon>
        <taxon>Spermatophyta</taxon>
        <taxon>Magnoliopsida</taxon>
        <taxon>eudicotyledons</taxon>
        <taxon>Gunneridae</taxon>
        <taxon>Pentapetalae</taxon>
        <taxon>asterids</taxon>
        <taxon>lamiids</taxon>
        <taxon>Solanales</taxon>
        <taxon>Solanaceae</taxon>
        <taxon>Solanoideae</taxon>
        <taxon>Datureae</taxon>
        <taxon>Datura</taxon>
    </lineage>
</organism>
<evidence type="ECO:0008006" key="4">
    <source>
        <dbReference type="Google" id="ProtNLM"/>
    </source>
</evidence>
<gene>
    <name evidence="2" type="ORF">HAX54_013370</name>
</gene>
<keyword evidence="1" id="KW-0732">Signal</keyword>
<dbReference type="InterPro" id="IPR040404">
    <property type="entry name" value="Phylloplanin-like"/>
</dbReference>
<feature type="chain" id="PRO_5045994488" description="Phylloplanin" evidence="1">
    <location>
        <begin position="27"/>
        <end position="132"/>
    </location>
</feature>
<dbReference type="PANTHER" id="PTHR34458:SF11">
    <property type="entry name" value="MD-2-RELATED LIPID-RECOGNITION DOMAIN-CONTAINING PROTEIN"/>
    <property type="match status" value="1"/>
</dbReference>
<dbReference type="EMBL" id="JACEIK010001804">
    <property type="protein sequence ID" value="MCD7472303.1"/>
    <property type="molecule type" value="Genomic_DNA"/>
</dbReference>